<dbReference type="EMBL" id="AWQX01000076">
    <property type="protein sequence ID" value="EST34615.1"/>
    <property type="molecule type" value="Genomic_DNA"/>
</dbReference>
<reference evidence="2 3" key="1">
    <citation type="journal article" date="2014" name="Genome Announc.">
        <title>Draft Genome Sequence of Streptomyces roseochromogenes subsp. oscitans DS 12.976, Producer of the Aminocoumarin Antibiotic Clorobiocin.</title>
        <authorList>
            <person name="Ruckert C."/>
            <person name="Kalinowski J."/>
            <person name="Heide L."/>
            <person name="Apel A.K."/>
        </authorList>
    </citation>
    <scope>NUCLEOTIDE SEQUENCE [LARGE SCALE GENOMIC DNA]</scope>
    <source>
        <strain evidence="2 3">DS 12.976</strain>
    </source>
</reference>
<dbReference type="Proteomes" id="UP000017984">
    <property type="component" value="Chromosome"/>
</dbReference>
<dbReference type="AlphaFoldDB" id="V6KR12"/>
<feature type="region of interest" description="Disordered" evidence="1">
    <location>
        <begin position="1"/>
        <end position="51"/>
    </location>
</feature>
<proteinExistence type="predicted"/>
<organism evidence="2 3">
    <name type="scientific">Streptomyces roseochromogenus subsp. oscitans DS 12.976</name>
    <dbReference type="NCBI Taxonomy" id="1352936"/>
    <lineage>
        <taxon>Bacteria</taxon>
        <taxon>Bacillati</taxon>
        <taxon>Actinomycetota</taxon>
        <taxon>Actinomycetes</taxon>
        <taxon>Kitasatosporales</taxon>
        <taxon>Streptomycetaceae</taxon>
        <taxon>Streptomyces</taxon>
    </lineage>
</organism>
<comment type="caution">
    <text evidence="2">The sequence shown here is derived from an EMBL/GenBank/DDBJ whole genome shotgun (WGS) entry which is preliminary data.</text>
</comment>
<gene>
    <name evidence="2" type="ORF">M878_09700</name>
</gene>
<protein>
    <submittedName>
        <fullName evidence="2">Uncharacterized protein</fullName>
    </submittedName>
</protein>
<dbReference type="HOGENOM" id="CLU_3104512_0_0_11"/>
<evidence type="ECO:0000313" key="3">
    <source>
        <dbReference type="Proteomes" id="UP000017984"/>
    </source>
</evidence>
<dbReference type="STRING" id="1352936.M878_09700"/>
<feature type="compositionally biased region" description="Acidic residues" evidence="1">
    <location>
        <begin position="7"/>
        <end position="33"/>
    </location>
</feature>
<evidence type="ECO:0000256" key="1">
    <source>
        <dbReference type="SAM" id="MobiDB-lite"/>
    </source>
</evidence>
<evidence type="ECO:0000313" key="2">
    <source>
        <dbReference type="EMBL" id="EST34615.1"/>
    </source>
</evidence>
<accession>V6KR12</accession>
<name>V6KR12_STRRC</name>
<sequence length="51" mass="5406">MPGTTFEAEEDDEDEEDEEDDVGDADDEGEDGTEVGVDAGWATSAVPVDGW</sequence>
<keyword evidence="3" id="KW-1185">Reference proteome</keyword>